<sequence length="133" mass="13938">MKMSWNTPTLTNLLLAIIALTLIVIAAQRANVPVSLQSSAWAQESDPWRDSRRTGFSSDTRSAPVDTSNVATVQDLAVARATSEVAAANREIASAIRELAKAVQDLGGKLSKMSQSSAANPASSGGVTVEVNK</sequence>
<protein>
    <submittedName>
        <fullName evidence="3">Uncharacterized protein</fullName>
    </submittedName>
</protein>
<feature type="coiled-coil region" evidence="1">
    <location>
        <begin position="78"/>
        <end position="105"/>
    </location>
</feature>
<gene>
    <name evidence="3" type="ORF">BRCON_0300</name>
</gene>
<dbReference type="Proteomes" id="UP000262583">
    <property type="component" value="Chromosome"/>
</dbReference>
<proteinExistence type="predicted"/>
<feature type="region of interest" description="Disordered" evidence="2">
    <location>
        <begin position="36"/>
        <end position="64"/>
    </location>
</feature>
<reference evidence="3 4" key="1">
    <citation type="submission" date="2018-05" db="EMBL/GenBank/DDBJ databases">
        <title>A metagenomic window into the 2 km-deep terrestrial subsurface aquifer revealed taxonomically and functionally diverse microbial community comprising novel uncultured bacterial lineages.</title>
        <authorList>
            <person name="Kadnikov V.V."/>
            <person name="Mardanov A.V."/>
            <person name="Beletsky A.V."/>
            <person name="Banks D."/>
            <person name="Pimenov N.V."/>
            <person name="Frank Y.A."/>
            <person name="Karnachuk O.V."/>
            <person name="Ravin N.V."/>
        </authorList>
    </citation>
    <scope>NUCLEOTIDE SEQUENCE [LARGE SCALE GENOMIC DNA]</scope>
    <source>
        <strain evidence="3">BY</strain>
    </source>
</reference>
<evidence type="ECO:0000313" key="4">
    <source>
        <dbReference type="Proteomes" id="UP000262583"/>
    </source>
</evidence>
<feature type="compositionally biased region" description="Polar residues" evidence="2">
    <location>
        <begin position="54"/>
        <end position="64"/>
    </location>
</feature>
<feature type="region of interest" description="Disordered" evidence="2">
    <location>
        <begin position="110"/>
        <end position="133"/>
    </location>
</feature>
<evidence type="ECO:0000313" key="3">
    <source>
        <dbReference type="EMBL" id="AXA35077.1"/>
    </source>
</evidence>
<organism evidence="3 4">
    <name type="scientific">Sumerlaea chitinivorans</name>
    <dbReference type="NCBI Taxonomy" id="2250252"/>
    <lineage>
        <taxon>Bacteria</taxon>
        <taxon>Candidatus Sumerlaeota</taxon>
        <taxon>Candidatus Sumerlaeia</taxon>
        <taxon>Candidatus Sumerlaeales</taxon>
        <taxon>Candidatus Sumerlaeaceae</taxon>
        <taxon>Candidatus Sumerlaea</taxon>
    </lineage>
</organism>
<evidence type="ECO:0000256" key="1">
    <source>
        <dbReference type="SAM" id="Coils"/>
    </source>
</evidence>
<feature type="compositionally biased region" description="Polar residues" evidence="2">
    <location>
        <begin position="112"/>
        <end position="126"/>
    </location>
</feature>
<dbReference type="KEGG" id="schv:BRCON_0300"/>
<name>A0A2Z4Y1K6_SUMC1</name>
<evidence type="ECO:0000256" key="2">
    <source>
        <dbReference type="SAM" id="MobiDB-lite"/>
    </source>
</evidence>
<keyword evidence="1" id="KW-0175">Coiled coil</keyword>
<dbReference type="AlphaFoldDB" id="A0A2Z4Y1K6"/>
<dbReference type="EMBL" id="CP030759">
    <property type="protein sequence ID" value="AXA35077.1"/>
    <property type="molecule type" value="Genomic_DNA"/>
</dbReference>
<accession>A0A2Z4Y1K6</accession>